<protein>
    <submittedName>
        <fullName evidence="4">GNAT family N-acetyltransferase</fullName>
    </submittedName>
</protein>
<dbReference type="EMBL" id="VXMH01000028">
    <property type="protein sequence ID" value="MYC94512.1"/>
    <property type="molecule type" value="Genomic_DNA"/>
</dbReference>
<evidence type="ECO:0000256" key="2">
    <source>
        <dbReference type="ARBA" id="ARBA00023315"/>
    </source>
</evidence>
<gene>
    <name evidence="4" type="ORF">F4X14_06025</name>
</gene>
<dbReference type="CDD" id="cd04301">
    <property type="entry name" value="NAT_SF"/>
    <property type="match status" value="1"/>
</dbReference>
<reference evidence="4" key="1">
    <citation type="submission" date="2019-09" db="EMBL/GenBank/DDBJ databases">
        <title>Characterisation of the sponge microbiome using genome-centric metagenomics.</title>
        <authorList>
            <person name="Engelberts J.P."/>
            <person name="Robbins S.J."/>
            <person name="De Goeij J.M."/>
            <person name="Aranda M."/>
            <person name="Bell S.C."/>
            <person name="Webster N.S."/>
        </authorList>
    </citation>
    <scope>NUCLEOTIDE SEQUENCE</scope>
    <source>
        <strain evidence="4">SB0661_bin_32</strain>
    </source>
</reference>
<dbReference type="AlphaFoldDB" id="A0A6B1D4W6"/>
<evidence type="ECO:0000313" key="4">
    <source>
        <dbReference type="EMBL" id="MYC94512.1"/>
    </source>
</evidence>
<keyword evidence="2" id="KW-0012">Acyltransferase</keyword>
<accession>A0A6B1D4W6</accession>
<proteinExistence type="predicted"/>
<dbReference type="Pfam" id="PF00583">
    <property type="entry name" value="Acetyltransf_1"/>
    <property type="match status" value="1"/>
</dbReference>
<evidence type="ECO:0000259" key="3">
    <source>
        <dbReference type="PROSITE" id="PS51186"/>
    </source>
</evidence>
<dbReference type="SUPFAM" id="SSF55729">
    <property type="entry name" value="Acyl-CoA N-acyltransferases (Nat)"/>
    <property type="match status" value="1"/>
</dbReference>
<name>A0A6B1D4W6_9CHLR</name>
<dbReference type="InterPro" id="IPR016181">
    <property type="entry name" value="Acyl_CoA_acyltransferase"/>
</dbReference>
<dbReference type="InterPro" id="IPR000182">
    <property type="entry name" value="GNAT_dom"/>
</dbReference>
<dbReference type="PROSITE" id="PS51186">
    <property type="entry name" value="GNAT"/>
    <property type="match status" value="1"/>
</dbReference>
<dbReference type="InterPro" id="IPR051635">
    <property type="entry name" value="SNAT-like"/>
</dbReference>
<dbReference type="PANTHER" id="PTHR10908:SF0">
    <property type="entry name" value="SEROTONIN N-ACETYLTRANSFERASE"/>
    <property type="match status" value="1"/>
</dbReference>
<dbReference type="PANTHER" id="PTHR10908">
    <property type="entry name" value="SEROTONIN N-ACETYLTRANSFERASE"/>
    <property type="match status" value="1"/>
</dbReference>
<keyword evidence="1 4" id="KW-0808">Transferase</keyword>
<organism evidence="4">
    <name type="scientific">Caldilineaceae bacterium SB0661_bin_32</name>
    <dbReference type="NCBI Taxonomy" id="2605255"/>
    <lineage>
        <taxon>Bacteria</taxon>
        <taxon>Bacillati</taxon>
        <taxon>Chloroflexota</taxon>
        <taxon>Caldilineae</taxon>
        <taxon>Caldilineales</taxon>
        <taxon>Caldilineaceae</taxon>
    </lineage>
</organism>
<comment type="caution">
    <text evidence="4">The sequence shown here is derived from an EMBL/GenBank/DDBJ whole genome shotgun (WGS) entry which is preliminary data.</text>
</comment>
<feature type="domain" description="N-acetyltransferase" evidence="3">
    <location>
        <begin position="41"/>
        <end position="204"/>
    </location>
</feature>
<evidence type="ECO:0000256" key="1">
    <source>
        <dbReference type="ARBA" id="ARBA00022679"/>
    </source>
</evidence>
<sequence length="211" mass="23280">MLPSTGGAVIRIRSLIFLLIRFCLSRSEVGGSPGLIMTGNYRMRSAALEDWPGIVALDQEIFGAYGAQEAPAIIRSRLVTFPQGCAVLEGERGDGRPFIAGYLTTEKWAELREPVLDEDPQESHRPDGRVLCITTLAVAPSCQNQGLGVRLLDRSISIARQEGCGQIILETAHAERFYLRHRFRRTGARTERGIEMAIMVLDLTDRGSRAP</sequence>
<dbReference type="GO" id="GO:0008080">
    <property type="term" value="F:N-acetyltransferase activity"/>
    <property type="evidence" value="ECO:0007669"/>
    <property type="project" value="UniProtKB-ARBA"/>
</dbReference>
<dbReference type="Gene3D" id="3.40.630.30">
    <property type="match status" value="1"/>
</dbReference>